<protein>
    <submittedName>
        <fullName evidence="4">DUF5117 domain-containing protein</fullName>
    </submittedName>
</protein>
<dbReference type="EMBL" id="SMLW01000511">
    <property type="protein sequence ID" value="MTI25396.1"/>
    <property type="molecule type" value="Genomic_DNA"/>
</dbReference>
<organism evidence="4 5">
    <name type="scientific">Fulvivirga kasyanovii</name>
    <dbReference type="NCBI Taxonomy" id="396812"/>
    <lineage>
        <taxon>Bacteria</taxon>
        <taxon>Pseudomonadati</taxon>
        <taxon>Bacteroidota</taxon>
        <taxon>Cytophagia</taxon>
        <taxon>Cytophagales</taxon>
        <taxon>Fulvivirgaceae</taxon>
        <taxon>Fulvivirga</taxon>
    </lineage>
</organism>
<feature type="domain" description="DUF5118" evidence="3">
    <location>
        <begin position="38"/>
        <end position="86"/>
    </location>
</feature>
<dbReference type="InterPro" id="IPR034032">
    <property type="entry name" value="Zn_MMP-like_bac"/>
</dbReference>
<evidence type="ECO:0000313" key="5">
    <source>
        <dbReference type="Proteomes" id="UP000798808"/>
    </source>
</evidence>
<evidence type="ECO:0000259" key="2">
    <source>
        <dbReference type="Pfam" id="PF17148"/>
    </source>
</evidence>
<dbReference type="PANTHER" id="PTHR38478">
    <property type="entry name" value="PEPTIDASE M1A AND M12B"/>
    <property type="match status" value="1"/>
</dbReference>
<evidence type="ECO:0000259" key="1">
    <source>
        <dbReference type="Pfam" id="PF16313"/>
    </source>
</evidence>
<dbReference type="InterPro" id="IPR033428">
    <property type="entry name" value="DUF5118"/>
</dbReference>
<dbReference type="CDD" id="cd04276">
    <property type="entry name" value="ZnMc_MMP_like_2"/>
    <property type="match status" value="1"/>
</dbReference>
<dbReference type="Pfam" id="PF17162">
    <property type="entry name" value="DUF5118"/>
    <property type="match status" value="1"/>
</dbReference>
<dbReference type="InterPro" id="IPR032534">
    <property type="entry name" value="EcxA_zinc-bd"/>
</dbReference>
<reference evidence="4 5" key="1">
    <citation type="submission" date="2019-02" db="EMBL/GenBank/DDBJ databases">
        <authorList>
            <person name="Goldberg S.R."/>
            <person name="Haltli B.A."/>
            <person name="Correa H."/>
            <person name="Russell K.G."/>
        </authorList>
    </citation>
    <scope>NUCLEOTIDE SEQUENCE [LARGE SCALE GENOMIC DNA]</scope>
    <source>
        <strain evidence="4 5">JCM 16186</strain>
    </source>
</reference>
<dbReference type="InterPro" id="IPR024079">
    <property type="entry name" value="MetalloPept_cat_dom_sf"/>
</dbReference>
<dbReference type="InterPro" id="IPR033413">
    <property type="entry name" value="DUF5117"/>
</dbReference>
<comment type="caution">
    <text evidence="4">The sequence shown here is derived from an EMBL/GenBank/DDBJ whole genome shotgun (WGS) entry which is preliminary data.</text>
</comment>
<dbReference type="Pfam" id="PF16313">
    <property type="entry name" value="DUF4953"/>
    <property type="match status" value="1"/>
</dbReference>
<proteinExistence type="predicted"/>
<feature type="domain" description="EcxA zinc-binding" evidence="1">
    <location>
        <begin position="421"/>
        <end position="727"/>
    </location>
</feature>
<dbReference type="SUPFAM" id="SSF55486">
    <property type="entry name" value="Metalloproteases ('zincins'), catalytic domain"/>
    <property type="match status" value="1"/>
</dbReference>
<dbReference type="RefSeq" id="WP_155171462.1">
    <property type="nucleotide sequence ID" value="NZ_BAAAFL010000053.1"/>
</dbReference>
<feature type="domain" description="DUF5117" evidence="2">
    <location>
        <begin position="99"/>
        <end position="287"/>
    </location>
</feature>
<sequence>MKRILFAVFAITQLIGCQTTKQAAQTPSDTTKEEKKEIKPYDKIVTKNTISDEGLFLIHQNDDKVYYEIPDTLLGRDMLLISRISKIAPNFSGGYINAGTKTGEQVVRWHKKNNNILLKSVSYNAVASDSLPIYQSVESNNYAPTLKSFKIKAFSADSSSVVIDVTDLFTTDIPSLSAMSSEMRKEYKIKKLDTERSFIESAKSFPLNIEVKHEMTYVADEPPSYTETGTISMIMSQSMVLLPKTPMMGRLYDERVGWFTVSQIDYGSEALKADSKSFIRRWRLEPKDPAAYARGELVEPVKPIVYYLDPATPVKWRKYFKMGIEDWQKAFETAGFKNAIIAKDPPTPWEDPDFSPEDVRYSIVRYVASTTRNAIGPSVSDPRSGEIIESDIIWYHNHLRSYRNRYLLETGAANPKARTLDTPEEEIGEMMRMVIAHEVGHALGLPHNMKASAAYPTDSLRSGAFTQKYGIAATIMDYARYNYVAQPGDENIRFIRQIGPYDHYAINWGYRVIPEAKSSSREKPVLDQWIKEKSGDPKYLFGSGYGDFDPTSQTEGIGADQVKASSYGLSNLKIVAANLIDWTTEDNENYDDLEELYGELTGVWSRYIGHVTANIGGVVETLKTHDQPGVVYQSVPKRDQERAMNFLLNEAFKTPDWLIREDILRRIEHAGAIERIRSLQVRHLNDLLSFETIQRLIEAEAFLGTDTYTAINMMDDLQNGLWSELRNNKPIDVYRRTLQKAYVERLEYLMTSEQRAVPERWRRYMQRVEVNVDQSDIRSLARAKLTELKSRIRRSRISDKMTTYHLNDMVARIDQILDPKP</sequence>
<dbReference type="Pfam" id="PF17148">
    <property type="entry name" value="DUF5117"/>
    <property type="match status" value="1"/>
</dbReference>
<name>A0ABW9RN29_9BACT</name>
<keyword evidence="5" id="KW-1185">Reference proteome</keyword>
<accession>A0ABW9RN29</accession>
<evidence type="ECO:0000313" key="4">
    <source>
        <dbReference type="EMBL" id="MTI25396.1"/>
    </source>
</evidence>
<evidence type="ECO:0000259" key="3">
    <source>
        <dbReference type="Pfam" id="PF17162"/>
    </source>
</evidence>
<dbReference type="Proteomes" id="UP000798808">
    <property type="component" value="Unassembled WGS sequence"/>
</dbReference>
<dbReference type="Gene3D" id="3.40.390.10">
    <property type="entry name" value="Collagenase (Catalytic Domain)"/>
    <property type="match status" value="1"/>
</dbReference>
<dbReference type="PANTHER" id="PTHR38478:SF1">
    <property type="entry name" value="ZINC DEPENDENT METALLOPROTEASE DOMAIN LIPOPROTEIN"/>
    <property type="match status" value="1"/>
</dbReference>
<gene>
    <name evidence="4" type="ORF">E1163_10620</name>
</gene>